<feature type="domain" description="Nudix hydrolase" evidence="7">
    <location>
        <begin position="41"/>
        <end position="171"/>
    </location>
</feature>
<dbReference type="PANTHER" id="PTHR12992:SF11">
    <property type="entry name" value="MITOCHONDRIAL COENZYME A DIPHOSPHATASE NUDT8"/>
    <property type="match status" value="1"/>
</dbReference>
<dbReference type="Gene3D" id="3.90.79.10">
    <property type="entry name" value="Nucleoside Triphosphate Pyrophosphohydrolase"/>
    <property type="match status" value="1"/>
</dbReference>
<dbReference type="AlphaFoldDB" id="A0A956RR54"/>
<dbReference type="CDD" id="cd03426">
    <property type="entry name" value="NUDIX_CoAse_Nudt7"/>
    <property type="match status" value="1"/>
</dbReference>
<dbReference type="InterPro" id="IPR045121">
    <property type="entry name" value="CoAse"/>
</dbReference>
<dbReference type="Pfam" id="PF00293">
    <property type="entry name" value="NUDIX"/>
    <property type="match status" value="1"/>
</dbReference>
<accession>A0A956RR54</accession>
<dbReference type="GO" id="GO:0046872">
    <property type="term" value="F:metal ion binding"/>
    <property type="evidence" value="ECO:0007669"/>
    <property type="project" value="UniProtKB-KW"/>
</dbReference>
<dbReference type="PROSITE" id="PS00893">
    <property type="entry name" value="NUDIX_BOX"/>
    <property type="match status" value="1"/>
</dbReference>
<dbReference type="PROSITE" id="PS51462">
    <property type="entry name" value="NUDIX"/>
    <property type="match status" value="1"/>
</dbReference>
<evidence type="ECO:0000256" key="6">
    <source>
        <dbReference type="ARBA" id="ARBA00023211"/>
    </source>
</evidence>
<dbReference type="InterPro" id="IPR015797">
    <property type="entry name" value="NUDIX_hydrolase-like_dom_sf"/>
</dbReference>
<evidence type="ECO:0000256" key="2">
    <source>
        <dbReference type="ARBA" id="ARBA00001946"/>
    </source>
</evidence>
<organism evidence="8 9">
    <name type="scientific">Eiseniibacteriota bacterium</name>
    <dbReference type="NCBI Taxonomy" id="2212470"/>
    <lineage>
        <taxon>Bacteria</taxon>
        <taxon>Candidatus Eiseniibacteriota</taxon>
    </lineage>
</organism>
<dbReference type="GO" id="GO:0010945">
    <property type="term" value="F:coenzyme A diphosphatase activity"/>
    <property type="evidence" value="ECO:0007669"/>
    <property type="project" value="InterPro"/>
</dbReference>
<evidence type="ECO:0000256" key="5">
    <source>
        <dbReference type="ARBA" id="ARBA00022842"/>
    </source>
</evidence>
<evidence type="ECO:0000313" key="9">
    <source>
        <dbReference type="Proteomes" id="UP000697710"/>
    </source>
</evidence>
<keyword evidence="5" id="KW-0460">Magnesium</keyword>
<dbReference type="PANTHER" id="PTHR12992">
    <property type="entry name" value="NUDIX HYDROLASE"/>
    <property type="match status" value="1"/>
</dbReference>
<evidence type="ECO:0000313" key="8">
    <source>
        <dbReference type="EMBL" id="MCA9728219.1"/>
    </source>
</evidence>
<comment type="cofactor">
    <cofactor evidence="2">
        <name>Mg(2+)</name>
        <dbReference type="ChEBI" id="CHEBI:18420"/>
    </cofactor>
</comment>
<keyword evidence="3" id="KW-0479">Metal-binding</keyword>
<evidence type="ECO:0000256" key="3">
    <source>
        <dbReference type="ARBA" id="ARBA00022723"/>
    </source>
</evidence>
<reference evidence="8" key="2">
    <citation type="journal article" date="2021" name="Microbiome">
        <title>Successional dynamics and alternative stable states in a saline activated sludge microbial community over 9 years.</title>
        <authorList>
            <person name="Wang Y."/>
            <person name="Ye J."/>
            <person name="Ju F."/>
            <person name="Liu L."/>
            <person name="Boyd J.A."/>
            <person name="Deng Y."/>
            <person name="Parks D.H."/>
            <person name="Jiang X."/>
            <person name="Yin X."/>
            <person name="Woodcroft B.J."/>
            <person name="Tyson G.W."/>
            <person name="Hugenholtz P."/>
            <person name="Polz M.F."/>
            <person name="Zhang T."/>
        </authorList>
    </citation>
    <scope>NUCLEOTIDE SEQUENCE</scope>
    <source>
        <strain evidence="8">HKST-UBA01</strain>
    </source>
</reference>
<keyword evidence="4" id="KW-0378">Hydrolase</keyword>
<name>A0A956RR54_UNCEI</name>
<reference evidence="8" key="1">
    <citation type="submission" date="2020-04" db="EMBL/GenBank/DDBJ databases">
        <authorList>
            <person name="Zhang T."/>
        </authorList>
    </citation>
    <scope>NUCLEOTIDE SEQUENCE</scope>
    <source>
        <strain evidence="8">HKST-UBA01</strain>
    </source>
</reference>
<proteinExistence type="predicted"/>
<keyword evidence="6" id="KW-0464">Manganese</keyword>
<evidence type="ECO:0000256" key="1">
    <source>
        <dbReference type="ARBA" id="ARBA00001936"/>
    </source>
</evidence>
<protein>
    <submittedName>
        <fullName evidence="8">CoA pyrophosphatase</fullName>
    </submittedName>
</protein>
<comment type="caution">
    <text evidence="8">The sequence shown here is derived from an EMBL/GenBank/DDBJ whole genome shotgun (WGS) entry which is preliminary data.</text>
</comment>
<evidence type="ECO:0000259" key="7">
    <source>
        <dbReference type="PROSITE" id="PS51462"/>
    </source>
</evidence>
<dbReference type="InterPro" id="IPR000086">
    <property type="entry name" value="NUDIX_hydrolase_dom"/>
</dbReference>
<gene>
    <name evidence="8" type="ORF">KC729_11090</name>
</gene>
<dbReference type="SUPFAM" id="SSF55811">
    <property type="entry name" value="Nudix"/>
    <property type="match status" value="1"/>
</dbReference>
<dbReference type="InterPro" id="IPR020084">
    <property type="entry name" value="NUDIX_hydrolase_CS"/>
</dbReference>
<comment type="cofactor">
    <cofactor evidence="1">
        <name>Mn(2+)</name>
        <dbReference type="ChEBI" id="CHEBI:29035"/>
    </cofactor>
</comment>
<dbReference type="Proteomes" id="UP000697710">
    <property type="component" value="Unassembled WGS sequence"/>
</dbReference>
<dbReference type="EMBL" id="JAGQHR010000326">
    <property type="protein sequence ID" value="MCA9728219.1"/>
    <property type="molecule type" value="Genomic_DNA"/>
</dbReference>
<sequence>MSNDLRQRLRALLAGPLPGEAAHRDAWPLELPARRLEDPEPLRAAAVLLAIVESEGGFRVPLIERPTSMPHHAGQIGLPGGRLCDGESPRACALRESQEEIGLEPDGVEILGALTPVPIPVSGFRVEVFVGWVDRPPRWRIDAREVQRILEADLDALARDGINARLERRMVDGTVREVPAYRTNGVLVWGATALMLSEMLQIWRRLRSD</sequence>
<evidence type="ECO:0000256" key="4">
    <source>
        <dbReference type="ARBA" id="ARBA00022801"/>
    </source>
</evidence>